<name>A0A1H3E0Y0_9FIRM</name>
<reference evidence="1 2" key="1">
    <citation type="submission" date="2016-10" db="EMBL/GenBank/DDBJ databases">
        <authorList>
            <person name="de Groot N.N."/>
        </authorList>
    </citation>
    <scope>NUCLEOTIDE SEQUENCE [LARGE SCALE GENOMIC DNA]</scope>
    <source>
        <strain evidence="1 2">DSM 23310</strain>
    </source>
</reference>
<organism evidence="1 2">
    <name type="scientific">Tepidimicrobium xylanilyticum</name>
    <dbReference type="NCBI Taxonomy" id="1123352"/>
    <lineage>
        <taxon>Bacteria</taxon>
        <taxon>Bacillati</taxon>
        <taxon>Bacillota</taxon>
        <taxon>Tissierellia</taxon>
        <taxon>Tissierellales</taxon>
        <taxon>Tepidimicrobiaceae</taxon>
        <taxon>Tepidimicrobium</taxon>
    </lineage>
</organism>
<keyword evidence="2" id="KW-1185">Reference proteome</keyword>
<evidence type="ECO:0000313" key="2">
    <source>
        <dbReference type="Proteomes" id="UP000198828"/>
    </source>
</evidence>
<accession>A0A1H3E0Y0</accession>
<gene>
    <name evidence="1" type="ORF">SAMN05660923_02811</name>
</gene>
<dbReference type="Gene3D" id="3.90.1200.10">
    <property type="match status" value="1"/>
</dbReference>
<evidence type="ECO:0000313" key="1">
    <source>
        <dbReference type="EMBL" id="SDX72287.1"/>
    </source>
</evidence>
<dbReference type="EMBL" id="FNNG01000017">
    <property type="protein sequence ID" value="SDX72287.1"/>
    <property type="molecule type" value="Genomic_DNA"/>
</dbReference>
<protein>
    <submittedName>
        <fullName evidence="1">Uncharacterized protein</fullName>
    </submittedName>
</protein>
<dbReference type="RefSeq" id="WP_159428708.1">
    <property type="nucleotide sequence ID" value="NZ_BSYN01000005.1"/>
</dbReference>
<dbReference type="OrthoDB" id="9803968at2"/>
<dbReference type="Proteomes" id="UP000198828">
    <property type="component" value="Unassembled WGS sequence"/>
</dbReference>
<dbReference type="AlphaFoldDB" id="A0A1H3E0Y0"/>
<proteinExistence type="predicted"/>
<sequence length="56" mass="6389">MITEIKEPMLYSAYYLGRPEETAKLLADGIKMLQSISIDNCPFDARLEKKLELALL</sequence>